<keyword evidence="3" id="KW-1185">Reference proteome</keyword>
<proteinExistence type="predicted"/>
<gene>
    <name evidence="2" type="ORF">J2792_002428</name>
</gene>
<dbReference type="CDD" id="cd11378">
    <property type="entry name" value="DUF296"/>
    <property type="match status" value="1"/>
</dbReference>
<protein>
    <submittedName>
        <fullName evidence="2">DNA-binding protein with PD1-like motif</fullName>
    </submittedName>
</protein>
<accession>A0ABU1MMJ8</accession>
<reference evidence="2 3" key="1">
    <citation type="submission" date="2023-07" db="EMBL/GenBank/DDBJ databases">
        <title>Sorghum-associated microbial communities from plants grown in Nebraska, USA.</title>
        <authorList>
            <person name="Schachtman D."/>
        </authorList>
    </citation>
    <scope>NUCLEOTIDE SEQUENCE [LARGE SCALE GENOMIC DNA]</scope>
    <source>
        <strain evidence="2 3">DS1027</strain>
    </source>
</reference>
<dbReference type="EMBL" id="JAVDRD010000005">
    <property type="protein sequence ID" value="MDR6511556.1"/>
    <property type="molecule type" value="Genomic_DNA"/>
</dbReference>
<dbReference type="Proteomes" id="UP001184150">
    <property type="component" value="Unassembled WGS sequence"/>
</dbReference>
<sequence>MTSASDHAAAMNDLQIAVHAGPPLPERVSWQPASIHSAMRVELAPGEDLFSSLENRLEAADLPGAFFNLAYGSLARLTLMTGGPGSDVPITFHGPIEIETPVAVEAGSGIIGLDENGARSSHCHAVFRRPDGRLVGGHLIRDQAIAGDAGLQVDLLMLADARFARRHDPETQFSIFHPERVR</sequence>
<evidence type="ECO:0000259" key="1">
    <source>
        <dbReference type="PROSITE" id="PS51742"/>
    </source>
</evidence>
<dbReference type="SUPFAM" id="SSF117856">
    <property type="entry name" value="AF0104/ALDC/Ptd012-like"/>
    <property type="match status" value="1"/>
</dbReference>
<dbReference type="InterPro" id="IPR005175">
    <property type="entry name" value="PPC_dom"/>
</dbReference>
<feature type="domain" description="PPC" evidence="1">
    <location>
        <begin position="33"/>
        <end position="179"/>
    </location>
</feature>
<evidence type="ECO:0000313" key="3">
    <source>
        <dbReference type="Proteomes" id="UP001184150"/>
    </source>
</evidence>
<dbReference type="PROSITE" id="PS51742">
    <property type="entry name" value="PPC"/>
    <property type="match status" value="1"/>
</dbReference>
<dbReference type="Pfam" id="PF03479">
    <property type="entry name" value="PCC"/>
    <property type="match status" value="1"/>
</dbReference>
<organism evidence="2 3">
    <name type="scientific">Novosphingobium capsulatum</name>
    <dbReference type="NCBI Taxonomy" id="13688"/>
    <lineage>
        <taxon>Bacteria</taxon>
        <taxon>Pseudomonadati</taxon>
        <taxon>Pseudomonadota</taxon>
        <taxon>Alphaproteobacteria</taxon>
        <taxon>Sphingomonadales</taxon>
        <taxon>Sphingomonadaceae</taxon>
        <taxon>Novosphingobium</taxon>
    </lineage>
</organism>
<dbReference type="Gene3D" id="3.30.1330.80">
    <property type="entry name" value="Hypothetical protein, similar to alpha- acetolactate decarboxylase, domain 2"/>
    <property type="match status" value="1"/>
</dbReference>
<name>A0ABU1MMJ8_9SPHN</name>
<comment type="caution">
    <text evidence="2">The sequence shown here is derived from an EMBL/GenBank/DDBJ whole genome shotgun (WGS) entry which is preliminary data.</text>
</comment>
<evidence type="ECO:0000313" key="2">
    <source>
        <dbReference type="EMBL" id="MDR6511556.1"/>
    </source>
</evidence>